<dbReference type="OrthoDB" id="1414794at2"/>
<keyword evidence="1" id="KW-0812">Transmembrane</keyword>
<protein>
    <submittedName>
        <fullName evidence="2">Uncharacterized protein</fullName>
    </submittedName>
</protein>
<evidence type="ECO:0000313" key="2">
    <source>
        <dbReference type="EMBL" id="TXD72331.1"/>
    </source>
</evidence>
<keyword evidence="1" id="KW-1133">Transmembrane helix</keyword>
<gene>
    <name evidence="2" type="ORF">ESU54_12985</name>
</gene>
<dbReference type="EMBL" id="VORT01000009">
    <property type="protein sequence ID" value="TXD72331.1"/>
    <property type="molecule type" value="Genomic_DNA"/>
</dbReference>
<name>A0A5C6YYJ2_9FLAO</name>
<organism evidence="2 3">
    <name type="scientific">Aequorivita antarctica</name>
    <dbReference type="NCBI Taxonomy" id="153266"/>
    <lineage>
        <taxon>Bacteria</taxon>
        <taxon>Pseudomonadati</taxon>
        <taxon>Bacteroidota</taxon>
        <taxon>Flavobacteriia</taxon>
        <taxon>Flavobacteriales</taxon>
        <taxon>Flavobacteriaceae</taxon>
        <taxon>Aequorivita</taxon>
    </lineage>
</organism>
<comment type="caution">
    <text evidence="2">The sequence shown here is derived from an EMBL/GenBank/DDBJ whole genome shotgun (WGS) entry which is preliminary data.</text>
</comment>
<evidence type="ECO:0000313" key="3">
    <source>
        <dbReference type="Proteomes" id="UP000321497"/>
    </source>
</evidence>
<dbReference type="Pfam" id="PF19578">
    <property type="entry name" value="DUF6090"/>
    <property type="match status" value="1"/>
</dbReference>
<dbReference type="Proteomes" id="UP000321497">
    <property type="component" value="Unassembled WGS sequence"/>
</dbReference>
<sequence>MIKLFRNIRKNLLKEGKTTNYLKYAIGEIILVVIGILIALGINNWNNERQLKQSNKVFLSKMLKDLDANEKRLSTIVYDSLNDGTYPSLEEAVKACDSILKLTYLGLKESHFNYLMTAPFNSGSSLLNLNDNTYSELSNTGKLYSLGSETLVEAITTYYKRGERESDYNVTNSKDINYGFIKFDDGFGKLMMDYHIDSLNFNLNNYPFYTDKNSKEYKDYQIGMDLIGEGQNQNMIKMKELIIETIKLKDLIKNELQHD</sequence>
<reference evidence="2 3" key="1">
    <citation type="submission" date="2019-08" db="EMBL/GenBank/DDBJ databases">
        <title>Genome of Aequorivita antarctica SW49 (type strain).</title>
        <authorList>
            <person name="Bowman J.P."/>
        </authorList>
    </citation>
    <scope>NUCLEOTIDE SEQUENCE [LARGE SCALE GENOMIC DNA]</scope>
    <source>
        <strain evidence="2 3">SW49</strain>
    </source>
</reference>
<accession>A0A5C6YYJ2</accession>
<feature type="transmembrane region" description="Helical" evidence="1">
    <location>
        <begin position="21"/>
        <end position="42"/>
    </location>
</feature>
<dbReference type="AlphaFoldDB" id="A0A5C6YYJ2"/>
<keyword evidence="1" id="KW-0472">Membrane</keyword>
<dbReference type="InterPro" id="IPR045749">
    <property type="entry name" value="DUF6090"/>
</dbReference>
<evidence type="ECO:0000256" key="1">
    <source>
        <dbReference type="SAM" id="Phobius"/>
    </source>
</evidence>
<dbReference type="RefSeq" id="WP_111844090.1">
    <property type="nucleotide sequence ID" value="NZ_UEGI01000004.1"/>
</dbReference>
<keyword evidence="3" id="KW-1185">Reference proteome</keyword>
<proteinExistence type="predicted"/>